<evidence type="ECO:0000313" key="1">
    <source>
        <dbReference type="EMBL" id="CCA55355.1"/>
    </source>
</evidence>
<proteinExistence type="predicted"/>
<dbReference type="EMBL" id="FR845719">
    <property type="protein sequence ID" value="CCA55355.1"/>
    <property type="molecule type" value="Genomic_DNA"/>
</dbReference>
<name>F2RKW6_STRVP</name>
<gene>
    <name evidence="1" type="ordered locus">SVEN_2069</name>
</gene>
<dbReference type="AlphaFoldDB" id="F2RKW6"/>
<protein>
    <submittedName>
        <fullName evidence="1">Uncharacterized protein</fullName>
    </submittedName>
</protein>
<keyword evidence="2" id="KW-1185">Reference proteome</keyword>
<reference evidence="1 2" key="1">
    <citation type="journal article" date="2011" name="BMC Genomics">
        <title>Genome-wide analysis of the role of GlnR in Streptomyces venezuelae provides new insights into global nitrogen regulation in actinomycetes.</title>
        <authorList>
            <person name="Pullan S.T."/>
            <person name="Bibb M.J."/>
            <person name="Merrick M."/>
        </authorList>
    </citation>
    <scope>NUCLEOTIDE SEQUENCE [LARGE SCALE GENOMIC DNA]</scope>
    <source>
        <strain evidence="1">ATCC 10712</strain>
    </source>
</reference>
<dbReference type="HOGENOM" id="CLU_2792436_0_0_11"/>
<sequence length="68" mass="7226">MCVHVFCVDDLPLGVSVWVDSREAHTLVYADRSLTHQGRLTDAGATAVNRALGARPGNPSLATAKPCH</sequence>
<dbReference type="STRING" id="953739.SVEN_2069"/>
<dbReference type="Proteomes" id="UP000006854">
    <property type="component" value="Chromosome"/>
</dbReference>
<accession>F2RKW6</accession>
<organism evidence="1 2">
    <name type="scientific">Streptomyces venezuelae (strain ATCC 10712 / CBS 650.69 / DSM 40230 / JCM 4526 / NBRC 13096 / PD 04745)</name>
    <dbReference type="NCBI Taxonomy" id="953739"/>
    <lineage>
        <taxon>Bacteria</taxon>
        <taxon>Bacillati</taxon>
        <taxon>Actinomycetota</taxon>
        <taxon>Actinomycetes</taxon>
        <taxon>Kitasatosporales</taxon>
        <taxon>Streptomycetaceae</taxon>
        <taxon>Streptomyces</taxon>
    </lineage>
</organism>
<evidence type="ECO:0000313" key="2">
    <source>
        <dbReference type="Proteomes" id="UP000006854"/>
    </source>
</evidence>
<dbReference type="KEGG" id="sve:SVEN_2069"/>
<dbReference type="PATRIC" id="fig|953739.5.peg.4226"/>